<dbReference type="SUPFAM" id="SSF48403">
    <property type="entry name" value="Ankyrin repeat"/>
    <property type="match status" value="1"/>
</dbReference>
<name>A0A8T0GZP4_CERPU</name>
<keyword evidence="6 8" id="KW-0472">Membrane</keyword>
<keyword evidence="3" id="KW-0677">Repeat</keyword>
<feature type="transmembrane region" description="Helical" evidence="8">
    <location>
        <begin position="736"/>
        <end position="762"/>
    </location>
</feature>
<evidence type="ECO:0000256" key="6">
    <source>
        <dbReference type="ARBA" id="ARBA00023136"/>
    </source>
</evidence>
<dbReference type="Pfam" id="PF13962">
    <property type="entry name" value="PGG"/>
    <property type="match status" value="1"/>
</dbReference>
<evidence type="ECO:0000313" key="10">
    <source>
        <dbReference type="EMBL" id="KAG0564027.1"/>
    </source>
</evidence>
<evidence type="ECO:0000256" key="1">
    <source>
        <dbReference type="ARBA" id="ARBA00004141"/>
    </source>
</evidence>
<keyword evidence="11" id="KW-1185">Reference proteome</keyword>
<dbReference type="InterPro" id="IPR026961">
    <property type="entry name" value="PGG_dom"/>
</dbReference>
<feature type="region of interest" description="Disordered" evidence="7">
    <location>
        <begin position="900"/>
        <end position="992"/>
    </location>
</feature>
<feature type="domain" description="PGG" evidence="9">
    <location>
        <begin position="675"/>
        <end position="800"/>
    </location>
</feature>
<feature type="transmembrane region" description="Helical" evidence="8">
    <location>
        <begin position="783"/>
        <end position="805"/>
    </location>
</feature>
<dbReference type="GO" id="GO:0005886">
    <property type="term" value="C:plasma membrane"/>
    <property type="evidence" value="ECO:0007669"/>
    <property type="project" value="TreeGrafter"/>
</dbReference>
<feature type="compositionally biased region" description="Basic residues" evidence="7">
    <location>
        <begin position="982"/>
        <end position="992"/>
    </location>
</feature>
<feature type="compositionally biased region" description="Basic and acidic residues" evidence="7">
    <location>
        <begin position="221"/>
        <end position="234"/>
    </location>
</feature>
<accession>A0A8T0GZP4</accession>
<dbReference type="AlphaFoldDB" id="A0A8T0GZP4"/>
<comment type="caution">
    <text evidence="10">The sequence shown here is derived from an EMBL/GenBank/DDBJ whole genome shotgun (WGS) entry which is preliminary data.</text>
</comment>
<evidence type="ECO:0000259" key="9">
    <source>
        <dbReference type="Pfam" id="PF13962"/>
    </source>
</evidence>
<feature type="compositionally biased region" description="Basic and acidic residues" evidence="7">
    <location>
        <begin position="900"/>
        <end position="911"/>
    </location>
</feature>
<evidence type="ECO:0000313" key="11">
    <source>
        <dbReference type="Proteomes" id="UP000822688"/>
    </source>
</evidence>
<evidence type="ECO:0000256" key="4">
    <source>
        <dbReference type="ARBA" id="ARBA00022989"/>
    </source>
</evidence>
<feature type="compositionally biased region" description="Polar residues" evidence="7">
    <location>
        <begin position="236"/>
        <end position="248"/>
    </location>
</feature>
<evidence type="ECO:0000256" key="8">
    <source>
        <dbReference type="SAM" id="Phobius"/>
    </source>
</evidence>
<feature type="compositionally biased region" description="Basic and acidic residues" evidence="7">
    <location>
        <begin position="942"/>
        <end position="954"/>
    </location>
</feature>
<feature type="compositionally biased region" description="Polar residues" evidence="7">
    <location>
        <begin position="924"/>
        <end position="940"/>
    </location>
</feature>
<keyword evidence="4 8" id="KW-1133">Transmembrane helix</keyword>
<dbReference type="InterPro" id="IPR036770">
    <property type="entry name" value="Ankyrin_rpt-contain_sf"/>
</dbReference>
<proteinExistence type="predicted"/>
<reference evidence="10" key="1">
    <citation type="submission" date="2020-06" db="EMBL/GenBank/DDBJ databases">
        <title>WGS assembly of Ceratodon purpureus strain R40.</title>
        <authorList>
            <person name="Carey S.B."/>
            <person name="Jenkins J."/>
            <person name="Shu S."/>
            <person name="Lovell J.T."/>
            <person name="Sreedasyam A."/>
            <person name="Maumus F."/>
            <person name="Tiley G.P."/>
            <person name="Fernandez-Pozo N."/>
            <person name="Barry K."/>
            <person name="Chen C."/>
            <person name="Wang M."/>
            <person name="Lipzen A."/>
            <person name="Daum C."/>
            <person name="Saski C.A."/>
            <person name="Payton A.C."/>
            <person name="Mcbreen J.C."/>
            <person name="Conrad R.E."/>
            <person name="Kollar L.M."/>
            <person name="Olsson S."/>
            <person name="Huttunen S."/>
            <person name="Landis J.B."/>
            <person name="Wickett N.J."/>
            <person name="Johnson M.G."/>
            <person name="Rensing S.A."/>
            <person name="Grimwood J."/>
            <person name="Schmutz J."/>
            <person name="Mcdaniel S.F."/>
        </authorList>
    </citation>
    <scope>NUCLEOTIDE SEQUENCE</scope>
    <source>
        <strain evidence="10">R40</strain>
    </source>
</reference>
<comment type="subcellular location">
    <subcellularLocation>
        <location evidence="1">Membrane</location>
        <topology evidence="1">Multi-pass membrane protein</topology>
    </subcellularLocation>
</comment>
<dbReference type="Proteomes" id="UP000822688">
    <property type="component" value="Chromosome 8"/>
</dbReference>
<dbReference type="Gene3D" id="1.25.40.20">
    <property type="entry name" value="Ankyrin repeat-containing domain"/>
    <property type="match status" value="1"/>
</dbReference>
<feature type="transmembrane region" description="Helical" evidence="8">
    <location>
        <begin position="811"/>
        <end position="835"/>
    </location>
</feature>
<evidence type="ECO:0000256" key="2">
    <source>
        <dbReference type="ARBA" id="ARBA00022692"/>
    </source>
</evidence>
<keyword evidence="5" id="KW-0040">ANK repeat</keyword>
<evidence type="ECO:0000256" key="5">
    <source>
        <dbReference type="ARBA" id="ARBA00023043"/>
    </source>
</evidence>
<sequence>MEDVDDVHIFEEVDDEQLLEDLENCVRDGQMHLDDTKDKLSKLLSPRMDYGELKYLYESYSGCIDSEDAFKENLSNLLPSNLGLEVDKKKLQKDLENCVCDGQMNLDDTKDKLSKLLGPRVDYGKLKDLYKLCVRKDGEGAFIEKLSKFLGNLGLEVDDEKLKELRKCKSGSGVSGFKDKLLKLYPGLNFEGYTKTVLIRAKLYSRLIAVALGLTPQDIGKEEGTPQDIGKEEGTPQGTLKQDWTPQSIGKGKAKNGRVVFGAAGAKLMKRLADEGCGLRRYLLKVVLKKDDDFMAAHGVKSIERLADEGCGLLRYLLKEVLEEDDEFMTVLFCNSKTFKKYPVPYFEGCTPDVIDKVQSLWLSHPVVLEEFYFRPLIKPIIDMVKDYKPPTDPDFIEAKLKVCQHLHERQLKAGARLFWLVCKERGGRKSREGRATHKMIGRLVKEIFNTKAAGEHNWDFQDNFFSLWEKYWHNLDLLDSDIRTDRVYVGHVQPICVGLISSPAHTDGNLLCWAARRNYHDLIWCVMQEYKPPESHADSDDDWIDSERTFAWKMALWCSTRQGDFWRVVRELSIPKWTREIDFNDYPSGWLPPMHLAAILGDMDRMETLCKYLHNVQSRGNKKDYLGRTPLDYAMQFQRRIAEPSRKGKDVIRKLLSMEGADERLQELYDMYIHQANTVLIGAALIASVTFAGWLQPPLGFRDYFQFTRPGPSPADGNIYYESYVAIEGHRGIEVFIVFNTISFFLSIATVLVGAEATLFIHDGDEKTSNLIRMRKSIKWMIGFFISSMLCIMAAFTSAGMTILPPIQRLEWSMITSLVVGGGICIIPLCWIAWSLNRNYILLVIETKPTCKRILNMIKSRSSKEKNDSLEETVPESDLSDQSLIDLQQVKRLRHALDKSIEKSEGDQHSLRKKEKKRFSPSERPSNNLLSKFNENANPQERGHVDASPHDSENNLEESSQKRMLTFKTGKRNMPTFKKEIKIHRTSRLKK</sequence>
<keyword evidence="2 8" id="KW-0812">Transmembrane</keyword>
<gene>
    <name evidence="10" type="ORF">KC19_8G077000</name>
</gene>
<evidence type="ECO:0000256" key="3">
    <source>
        <dbReference type="ARBA" id="ARBA00022737"/>
    </source>
</evidence>
<protein>
    <recommendedName>
        <fullName evidence="9">PGG domain-containing protein</fullName>
    </recommendedName>
</protein>
<dbReference type="PANTHER" id="PTHR24186">
    <property type="entry name" value="PROTEIN PHOSPHATASE 1 REGULATORY SUBUNIT"/>
    <property type="match status" value="1"/>
</dbReference>
<evidence type="ECO:0000256" key="7">
    <source>
        <dbReference type="SAM" id="MobiDB-lite"/>
    </source>
</evidence>
<dbReference type="PANTHER" id="PTHR24186:SF38">
    <property type="entry name" value="ANKYRIN REPEAT FAMILY PROTEIN"/>
    <property type="match status" value="1"/>
</dbReference>
<dbReference type="EMBL" id="CM026429">
    <property type="protein sequence ID" value="KAG0564027.1"/>
    <property type="molecule type" value="Genomic_DNA"/>
</dbReference>
<organism evidence="10 11">
    <name type="scientific">Ceratodon purpureus</name>
    <name type="common">Fire moss</name>
    <name type="synonym">Dicranum purpureum</name>
    <dbReference type="NCBI Taxonomy" id="3225"/>
    <lineage>
        <taxon>Eukaryota</taxon>
        <taxon>Viridiplantae</taxon>
        <taxon>Streptophyta</taxon>
        <taxon>Embryophyta</taxon>
        <taxon>Bryophyta</taxon>
        <taxon>Bryophytina</taxon>
        <taxon>Bryopsida</taxon>
        <taxon>Dicranidae</taxon>
        <taxon>Pseudoditrichales</taxon>
        <taxon>Ditrichaceae</taxon>
        <taxon>Ceratodon</taxon>
    </lineage>
</organism>
<feature type="region of interest" description="Disordered" evidence="7">
    <location>
        <begin position="221"/>
        <end position="250"/>
    </location>
</feature>